<dbReference type="EMBL" id="CACRUQ010000021">
    <property type="protein sequence ID" value="VYU40054.1"/>
    <property type="molecule type" value="Genomic_DNA"/>
</dbReference>
<organism evidence="1">
    <name type="scientific">[Ruminococcus] torques</name>
    <dbReference type="NCBI Taxonomy" id="33039"/>
    <lineage>
        <taxon>Bacteria</taxon>
        <taxon>Bacillati</taxon>
        <taxon>Bacillota</taxon>
        <taxon>Clostridia</taxon>
        <taxon>Lachnospirales</taxon>
        <taxon>Lachnospiraceae</taxon>
        <taxon>Mediterraneibacter</taxon>
    </lineage>
</organism>
<reference evidence="1" key="1">
    <citation type="submission" date="2019-11" db="EMBL/GenBank/DDBJ databases">
        <authorList>
            <person name="Feng L."/>
        </authorList>
    </citation>
    <scope>NUCLEOTIDE SEQUENCE</scope>
    <source>
        <strain evidence="1">RtorquesLFYP15</strain>
    </source>
</reference>
<dbReference type="RefSeq" id="WP_423248839.1">
    <property type="nucleotide sequence ID" value="NZ_CACRUQ010000021.1"/>
</dbReference>
<name>A0A6N3EJH1_9FIRM</name>
<protein>
    <submittedName>
        <fullName evidence="1">Uncharacterized protein</fullName>
    </submittedName>
</protein>
<evidence type="ECO:0000313" key="1">
    <source>
        <dbReference type="EMBL" id="VYU40054.1"/>
    </source>
</evidence>
<proteinExistence type="predicted"/>
<sequence>MSNEKNMQRKWDREEVIILVTEYYKNRNLSAEKIDESYHRISKFLRQREELCTGKSVSDMFRNYAGIRMQSARIRCLDSESNLHGMQGTRLQKEIVKEFLQDPALMYAEAETIYKKYSRE</sequence>
<dbReference type="AlphaFoldDB" id="A0A6N3EJH1"/>
<gene>
    <name evidence="1" type="ORF">RTLFYP15_02315</name>
</gene>
<accession>A0A6N3EJH1</accession>